<dbReference type="AlphaFoldDB" id="A0AAE0XDH5"/>
<dbReference type="CDD" id="cd13854">
    <property type="entry name" value="CuRO_1_MaLCC_like"/>
    <property type="match status" value="1"/>
</dbReference>
<reference evidence="9" key="2">
    <citation type="submission" date="2023-06" db="EMBL/GenBank/DDBJ databases">
        <authorList>
            <consortium name="Lawrence Berkeley National Laboratory"/>
            <person name="Haridas S."/>
            <person name="Hensen N."/>
            <person name="Bonometti L."/>
            <person name="Westerberg I."/>
            <person name="Brannstrom I.O."/>
            <person name="Guillou S."/>
            <person name="Cros-Aarteil S."/>
            <person name="Calhoun S."/>
            <person name="Kuo A."/>
            <person name="Mondo S."/>
            <person name="Pangilinan J."/>
            <person name="Riley R."/>
            <person name="Labutti K."/>
            <person name="Andreopoulos B."/>
            <person name="Lipzen A."/>
            <person name="Chen C."/>
            <person name="Yanf M."/>
            <person name="Daum C."/>
            <person name="Ng V."/>
            <person name="Clum A."/>
            <person name="Steindorff A."/>
            <person name="Ohm R."/>
            <person name="Martin F."/>
            <person name="Silar P."/>
            <person name="Natvig D."/>
            <person name="Lalanne C."/>
            <person name="Gautier V."/>
            <person name="Ament-Velasquez S.L."/>
            <person name="Kruys A."/>
            <person name="Hutchinson M.I."/>
            <person name="Powell A.J."/>
            <person name="Barry K."/>
            <person name="Miller A.N."/>
            <person name="Grigoriev I.V."/>
            <person name="Debuchy R."/>
            <person name="Gladieux P."/>
            <person name="Thoren M.H."/>
            <person name="Johannesson H."/>
        </authorList>
    </citation>
    <scope>NUCLEOTIDE SEQUENCE</scope>
    <source>
        <strain evidence="9">CBS 314.62</strain>
    </source>
</reference>
<feature type="domain" description="Plastocyanin-like" evidence="8">
    <location>
        <begin position="132"/>
        <end position="242"/>
    </location>
</feature>
<evidence type="ECO:0000256" key="3">
    <source>
        <dbReference type="ARBA" id="ARBA00023002"/>
    </source>
</evidence>
<dbReference type="Proteomes" id="UP001270362">
    <property type="component" value="Unassembled WGS sequence"/>
</dbReference>
<dbReference type="EMBL" id="JAULSO010000002">
    <property type="protein sequence ID" value="KAK3690299.1"/>
    <property type="molecule type" value="Genomic_DNA"/>
</dbReference>
<feature type="domain" description="Plastocyanin-like" evidence="6">
    <location>
        <begin position="253"/>
        <end position="379"/>
    </location>
</feature>
<feature type="signal peptide" evidence="5">
    <location>
        <begin position="1"/>
        <end position="20"/>
    </location>
</feature>
<dbReference type="InterPro" id="IPR011707">
    <property type="entry name" value="Cu-oxidase-like_N"/>
</dbReference>
<dbReference type="PROSITE" id="PS00079">
    <property type="entry name" value="MULTICOPPER_OXIDASE1"/>
    <property type="match status" value="1"/>
</dbReference>
<dbReference type="InterPro" id="IPR002355">
    <property type="entry name" value="Cu_oxidase_Cu_BS"/>
</dbReference>
<evidence type="ECO:0000259" key="6">
    <source>
        <dbReference type="Pfam" id="PF00394"/>
    </source>
</evidence>
<dbReference type="CDD" id="cd13901">
    <property type="entry name" value="CuRO_3_MaLCC_like"/>
    <property type="match status" value="1"/>
</dbReference>
<accession>A0AAE0XDH5</accession>
<keyword evidence="10" id="KW-1185">Reference proteome</keyword>
<sequence length="692" mass="76298">MGLFKVVVTFFVELTTFTSSINPFGFNKDPSQAVIGILENYESPLIPSLPTVPPSCPEGKLCFRPDGSSPNFQCEYDLDPSTWLPCNKANDRNCWIKKRDDPPRYNILTDYEDPHAVPKGKVREYWLTVDNVTLTPAFVSREGRAFNGTYPGPKLEACWGDQIVVHVKNQLEDMGTTVHWHGIRQFRTNHMDGVALTQCPIAPGGNFTYSFTALQYGHTWYHSHYGLQYADGLAGPLIIYGPSSADWDNAAEPLLLSDWVQNESVFKRYAKQERNESVGVTSTDAILVNGIGHNGLVIGQDVNSDNRKLPSQLHSVNVTQNETTLLRLINGAAATSFVFSIDGHNFTVISSDLVAIEPFKTNSISVPGGGNFWVRTHPADGCNRFTTGNFNSQSSPSEPFDVRTAVLHYTTAPAPPATVGGITSQKNERCSKACVDESPRRLQPIVRWAVDDEPLNSLNESTFLPAIQENASASLGNLGHYTHWVLRLKHDTEQAIGRNQSSPLWIDFGNPTMLNATDAQKDEHYNIVDYRFPDNNGFIYMVIDGSQLPIPMPGADGSTLAIPVAHPIHWHGSDVVILGQSTGAYDPLTSRKAWTFDNPPRRDVVMVPAGGYVAVAFKSDNPGAWLVHCHIAWHASAGLALQMVLQGNRIRDTIGEAAWDAAEDKCREWKAYEARHPNGTEGAIIEQDESGI</sequence>
<feature type="domain" description="Plastocyanin-like" evidence="7">
    <location>
        <begin position="558"/>
        <end position="644"/>
    </location>
</feature>
<reference evidence="9" key="1">
    <citation type="journal article" date="2023" name="Mol. Phylogenet. Evol.">
        <title>Genome-scale phylogeny and comparative genomics of the fungal order Sordariales.</title>
        <authorList>
            <person name="Hensen N."/>
            <person name="Bonometti L."/>
            <person name="Westerberg I."/>
            <person name="Brannstrom I.O."/>
            <person name="Guillou S."/>
            <person name="Cros-Aarteil S."/>
            <person name="Calhoun S."/>
            <person name="Haridas S."/>
            <person name="Kuo A."/>
            <person name="Mondo S."/>
            <person name="Pangilinan J."/>
            <person name="Riley R."/>
            <person name="LaButti K."/>
            <person name="Andreopoulos B."/>
            <person name="Lipzen A."/>
            <person name="Chen C."/>
            <person name="Yan M."/>
            <person name="Daum C."/>
            <person name="Ng V."/>
            <person name="Clum A."/>
            <person name="Steindorff A."/>
            <person name="Ohm R.A."/>
            <person name="Martin F."/>
            <person name="Silar P."/>
            <person name="Natvig D.O."/>
            <person name="Lalanne C."/>
            <person name="Gautier V."/>
            <person name="Ament-Velasquez S.L."/>
            <person name="Kruys A."/>
            <person name="Hutchinson M.I."/>
            <person name="Powell A.J."/>
            <person name="Barry K."/>
            <person name="Miller A.N."/>
            <person name="Grigoriev I.V."/>
            <person name="Debuchy R."/>
            <person name="Gladieux P."/>
            <person name="Hiltunen Thoren M."/>
            <person name="Johannesson H."/>
        </authorList>
    </citation>
    <scope>NUCLEOTIDE SEQUENCE</scope>
    <source>
        <strain evidence="9">CBS 314.62</strain>
    </source>
</reference>
<keyword evidence="2" id="KW-0479">Metal-binding</keyword>
<dbReference type="GO" id="GO:0016491">
    <property type="term" value="F:oxidoreductase activity"/>
    <property type="evidence" value="ECO:0007669"/>
    <property type="project" value="UniProtKB-KW"/>
</dbReference>
<name>A0AAE0XDH5_9PEZI</name>
<dbReference type="InterPro" id="IPR001117">
    <property type="entry name" value="Cu-oxidase_2nd"/>
</dbReference>
<evidence type="ECO:0000313" key="10">
    <source>
        <dbReference type="Proteomes" id="UP001270362"/>
    </source>
</evidence>
<evidence type="ECO:0000259" key="8">
    <source>
        <dbReference type="Pfam" id="PF07732"/>
    </source>
</evidence>
<protein>
    <submittedName>
        <fullName evidence="9">Multicopper oxidase-domain-containing protein</fullName>
    </submittedName>
</protein>
<dbReference type="Pfam" id="PF00394">
    <property type="entry name" value="Cu-oxidase"/>
    <property type="match status" value="1"/>
</dbReference>
<keyword evidence="5" id="KW-0732">Signal</keyword>
<dbReference type="InterPro" id="IPR008972">
    <property type="entry name" value="Cupredoxin"/>
</dbReference>
<comment type="similarity">
    <text evidence="1">Belongs to the multicopper oxidase family.</text>
</comment>
<dbReference type="InterPro" id="IPR033138">
    <property type="entry name" value="Cu_oxidase_CS"/>
</dbReference>
<evidence type="ECO:0000256" key="4">
    <source>
        <dbReference type="ARBA" id="ARBA00023008"/>
    </source>
</evidence>
<evidence type="ECO:0000313" key="9">
    <source>
        <dbReference type="EMBL" id="KAK3690299.1"/>
    </source>
</evidence>
<dbReference type="PROSITE" id="PS00080">
    <property type="entry name" value="MULTICOPPER_OXIDASE2"/>
    <property type="match status" value="1"/>
</dbReference>
<proteinExistence type="inferred from homology"/>
<gene>
    <name evidence="9" type="ORF">B0T22DRAFT_515525</name>
</gene>
<keyword evidence="4" id="KW-0186">Copper</keyword>
<comment type="caution">
    <text evidence="9">The sequence shown here is derived from an EMBL/GenBank/DDBJ whole genome shotgun (WGS) entry which is preliminary data.</text>
</comment>
<dbReference type="InterPro" id="IPR011706">
    <property type="entry name" value="Cu-oxidase_C"/>
</dbReference>
<dbReference type="GO" id="GO:0005507">
    <property type="term" value="F:copper ion binding"/>
    <property type="evidence" value="ECO:0007669"/>
    <property type="project" value="InterPro"/>
</dbReference>
<evidence type="ECO:0000256" key="2">
    <source>
        <dbReference type="ARBA" id="ARBA00022723"/>
    </source>
</evidence>
<keyword evidence="3" id="KW-0560">Oxidoreductase</keyword>
<dbReference type="PANTHER" id="PTHR11709:SF71">
    <property type="entry name" value="OXIDOREDUCTASE TPCJ"/>
    <property type="match status" value="1"/>
</dbReference>
<dbReference type="FunFam" id="2.60.40.420:FF:000021">
    <property type="entry name" value="Extracellular dihydrogeodin oxidase/laccase"/>
    <property type="match status" value="1"/>
</dbReference>
<dbReference type="Pfam" id="PF07732">
    <property type="entry name" value="Cu-oxidase_3"/>
    <property type="match status" value="1"/>
</dbReference>
<evidence type="ECO:0000259" key="7">
    <source>
        <dbReference type="Pfam" id="PF07731"/>
    </source>
</evidence>
<evidence type="ECO:0000256" key="5">
    <source>
        <dbReference type="SAM" id="SignalP"/>
    </source>
</evidence>
<dbReference type="PANTHER" id="PTHR11709">
    <property type="entry name" value="MULTI-COPPER OXIDASE"/>
    <property type="match status" value="1"/>
</dbReference>
<dbReference type="Gene3D" id="2.60.40.420">
    <property type="entry name" value="Cupredoxins - blue copper proteins"/>
    <property type="match status" value="3"/>
</dbReference>
<feature type="chain" id="PRO_5041918069" evidence="5">
    <location>
        <begin position="21"/>
        <end position="692"/>
    </location>
</feature>
<organism evidence="9 10">
    <name type="scientific">Podospora appendiculata</name>
    <dbReference type="NCBI Taxonomy" id="314037"/>
    <lineage>
        <taxon>Eukaryota</taxon>
        <taxon>Fungi</taxon>
        <taxon>Dikarya</taxon>
        <taxon>Ascomycota</taxon>
        <taxon>Pezizomycotina</taxon>
        <taxon>Sordariomycetes</taxon>
        <taxon>Sordariomycetidae</taxon>
        <taxon>Sordariales</taxon>
        <taxon>Podosporaceae</taxon>
        <taxon>Podospora</taxon>
    </lineage>
</organism>
<evidence type="ECO:0000256" key="1">
    <source>
        <dbReference type="ARBA" id="ARBA00010609"/>
    </source>
</evidence>
<dbReference type="Pfam" id="PF07731">
    <property type="entry name" value="Cu-oxidase_2"/>
    <property type="match status" value="1"/>
</dbReference>
<dbReference type="SUPFAM" id="SSF49503">
    <property type="entry name" value="Cupredoxins"/>
    <property type="match status" value="3"/>
</dbReference>
<dbReference type="InterPro" id="IPR045087">
    <property type="entry name" value="Cu-oxidase_fam"/>
</dbReference>